<keyword evidence="5 9" id="KW-0805">Transcription regulation</keyword>
<dbReference type="GO" id="GO:0003677">
    <property type="term" value="F:DNA binding"/>
    <property type="evidence" value="ECO:0007669"/>
    <property type="project" value="UniProtKB-KW"/>
</dbReference>
<dbReference type="SUPFAM" id="SSF52172">
    <property type="entry name" value="CheY-like"/>
    <property type="match status" value="1"/>
</dbReference>
<keyword evidence="3 10" id="KW-0597">Phosphoprotein</keyword>
<dbReference type="AlphaFoldDB" id="A0A0U2QAE5"/>
<evidence type="ECO:0000256" key="9">
    <source>
        <dbReference type="PIRNR" id="PIRNR006171"/>
    </source>
</evidence>
<protein>
    <recommendedName>
        <fullName evidence="9">Transcriptional regulatory protein</fullName>
    </recommendedName>
</protein>
<accession>A0A0U2QAE5</accession>
<dbReference type="InterPro" id="IPR001789">
    <property type="entry name" value="Sig_transdc_resp-reg_receiver"/>
</dbReference>
<feature type="domain" description="Response regulatory" evidence="11">
    <location>
        <begin position="3"/>
        <end position="119"/>
    </location>
</feature>
<keyword evidence="8 9" id="KW-0804">Transcription</keyword>
<evidence type="ECO:0000256" key="10">
    <source>
        <dbReference type="PROSITE-ProRule" id="PRU00169"/>
    </source>
</evidence>
<dbReference type="PANTHER" id="PTHR45526">
    <property type="entry name" value="TRANSCRIPTIONAL REGULATORY PROTEIN DPIA"/>
    <property type="match status" value="1"/>
</dbReference>
<evidence type="ECO:0000259" key="11">
    <source>
        <dbReference type="PROSITE" id="PS50110"/>
    </source>
</evidence>
<evidence type="ECO:0000256" key="5">
    <source>
        <dbReference type="ARBA" id="ARBA00023015"/>
    </source>
</evidence>
<evidence type="ECO:0000256" key="3">
    <source>
        <dbReference type="ARBA" id="ARBA00022553"/>
    </source>
</evidence>
<gene>
    <name evidence="12" type="ORF">AUC31_12895</name>
</gene>
<dbReference type="RefSeq" id="WP_058382741.1">
    <property type="nucleotide sequence ID" value="NZ_CP013659.2"/>
</dbReference>
<dbReference type="Proteomes" id="UP000067683">
    <property type="component" value="Chromosome"/>
</dbReference>
<dbReference type="InterPro" id="IPR051271">
    <property type="entry name" value="2C-system_Tx_regulators"/>
</dbReference>
<dbReference type="KEGG" id="prt:AUC31_12895"/>
<dbReference type="Gene3D" id="3.40.50.2300">
    <property type="match status" value="1"/>
</dbReference>
<evidence type="ECO:0000313" key="12">
    <source>
        <dbReference type="EMBL" id="ALS76038.1"/>
    </source>
</evidence>
<keyword evidence="7 9" id="KW-0010">Activator</keyword>
<dbReference type="GO" id="GO:0003700">
    <property type="term" value="F:DNA-binding transcription factor activity"/>
    <property type="evidence" value="ECO:0007669"/>
    <property type="project" value="InterPro"/>
</dbReference>
<dbReference type="PANTHER" id="PTHR45526:SF6">
    <property type="entry name" value="TRANSCRIPTIONAL REGULATORY PROTEIN CITT"/>
    <property type="match status" value="1"/>
</dbReference>
<dbReference type="GO" id="GO:0005737">
    <property type="term" value="C:cytoplasm"/>
    <property type="evidence" value="ECO:0007669"/>
    <property type="project" value="UniProtKB-SubCell"/>
</dbReference>
<dbReference type="EMBL" id="CP013659">
    <property type="protein sequence ID" value="ALS76038.1"/>
    <property type="molecule type" value="Genomic_DNA"/>
</dbReference>
<evidence type="ECO:0000256" key="4">
    <source>
        <dbReference type="ARBA" id="ARBA00023012"/>
    </source>
</evidence>
<evidence type="ECO:0000256" key="1">
    <source>
        <dbReference type="ARBA" id="ARBA00004496"/>
    </source>
</evidence>
<keyword evidence="13" id="KW-1185">Reference proteome</keyword>
<dbReference type="InterPro" id="IPR011006">
    <property type="entry name" value="CheY-like_superfamily"/>
</dbReference>
<proteinExistence type="predicted"/>
<comment type="subcellular location">
    <subcellularLocation>
        <location evidence="1 9">Cytoplasm</location>
    </subcellularLocation>
</comment>
<dbReference type="STRING" id="200991.AUC31_12895"/>
<dbReference type="Pfam" id="PF20714">
    <property type="entry name" value="HTH_64"/>
    <property type="match status" value="1"/>
</dbReference>
<evidence type="ECO:0000256" key="2">
    <source>
        <dbReference type="ARBA" id="ARBA00022490"/>
    </source>
</evidence>
<keyword evidence="4 9" id="KW-0902">Two-component regulatory system</keyword>
<dbReference type="Pfam" id="PF00072">
    <property type="entry name" value="Response_reg"/>
    <property type="match status" value="1"/>
</dbReference>
<dbReference type="GO" id="GO:0000156">
    <property type="term" value="F:phosphorelay response regulator activity"/>
    <property type="evidence" value="ECO:0007669"/>
    <property type="project" value="TreeGrafter"/>
</dbReference>
<evidence type="ECO:0000313" key="13">
    <source>
        <dbReference type="Proteomes" id="UP000067683"/>
    </source>
</evidence>
<sequence>MLRVVIAEDDFRVAQVHEKFLAKIKQVELAAKAKDCAETLAAVKQERPDLVLLDNYMPDGLGIELIDELRKESPETDVILVSAANEREYIETALRKGVKGIILKPAELSQFTATIEKYRKDREKLSNQETIDQEYLDELFGVKAVKKEAPAVKGIDPLTMQKVQKLLEQYEEGVTAEKMGEEMGASRTTARRYLEYLVSTDDCYAELGYGIVGRPERKYFVK</sequence>
<dbReference type="PROSITE" id="PS50110">
    <property type="entry name" value="RESPONSE_REGULATORY"/>
    <property type="match status" value="1"/>
</dbReference>
<dbReference type="OrthoDB" id="9759232at2"/>
<feature type="modified residue" description="4-aspartylphosphate" evidence="10">
    <location>
        <position position="54"/>
    </location>
</feature>
<evidence type="ECO:0000256" key="7">
    <source>
        <dbReference type="ARBA" id="ARBA00023159"/>
    </source>
</evidence>
<dbReference type="InterPro" id="IPR048714">
    <property type="entry name" value="DpiA-like_HTH"/>
</dbReference>
<organism evidence="12 13">
    <name type="scientific">Planococcus rifietoensis</name>
    <dbReference type="NCBI Taxonomy" id="200991"/>
    <lineage>
        <taxon>Bacteria</taxon>
        <taxon>Bacillati</taxon>
        <taxon>Bacillota</taxon>
        <taxon>Bacilli</taxon>
        <taxon>Bacillales</taxon>
        <taxon>Caryophanaceae</taxon>
        <taxon>Planococcus</taxon>
    </lineage>
</organism>
<dbReference type="SMART" id="SM00448">
    <property type="entry name" value="REC"/>
    <property type="match status" value="1"/>
</dbReference>
<keyword evidence="2 9" id="KW-0963">Cytoplasm</keyword>
<reference evidence="12" key="1">
    <citation type="submission" date="2016-01" db="EMBL/GenBank/DDBJ databases">
        <title>Complete genome of Planococcus rifietoensis type strain M8.</title>
        <authorList>
            <person name="See-Too W.S."/>
        </authorList>
    </citation>
    <scope>NUCLEOTIDE SEQUENCE [LARGE SCALE GENOMIC DNA]</scope>
    <source>
        <strain evidence="12">M8</strain>
    </source>
</reference>
<evidence type="ECO:0000256" key="8">
    <source>
        <dbReference type="ARBA" id="ARBA00023163"/>
    </source>
</evidence>
<keyword evidence="6 9" id="KW-0238">DNA-binding</keyword>
<dbReference type="InterPro" id="IPR024187">
    <property type="entry name" value="Sig_transdc_resp-reg_cit/mal"/>
</dbReference>
<name>A0A0U2QAE5_9BACL</name>
<evidence type="ECO:0000256" key="6">
    <source>
        <dbReference type="ARBA" id="ARBA00023125"/>
    </source>
</evidence>
<dbReference type="PIRSF" id="PIRSF006171">
    <property type="entry name" value="RR_citrat_malat"/>
    <property type="match status" value="1"/>
</dbReference>